<dbReference type="Proteomes" id="UP000539642">
    <property type="component" value="Unassembled WGS sequence"/>
</dbReference>
<feature type="compositionally biased region" description="Basic and acidic residues" evidence="1">
    <location>
        <begin position="61"/>
        <end position="72"/>
    </location>
</feature>
<dbReference type="RefSeq" id="WP_183351791.1">
    <property type="nucleotide sequence ID" value="NZ_JACHEO010000017.1"/>
</dbReference>
<proteinExistence type="predicted"/>
<evidence type="ECO:0000313" key="2">
    <source>
        <dbReference type="EMBL" id="MBB5348977.1"/>
    </source>
</evidence>
<evidence type="ECO:0000256" key="1">
    <source>
        <dbReference type="SAM" id="MobiDB-lite"/>
    </source>
</evidence>
<evidence type="ECO:0000313" key="3">
    <source>
        <dbReference type="Proteomes" id="UP000539642"/>
    </source>
</evidence>
<gene>
    <name evidence="2" type="ORF">HNQ81_002718</name>
</gene>
<dbReference type="EMBL" id="JACHEO010000017">
    <property type="protein sequence ID" value="MBB5348977.1"/>
    <property type="molecule type" value="Genomic_DNA"/>
</dbReference>
<keyword evidence="3" id="KW-1185">Reference proteome</keyword>
<comment type="caution">
    <text evidence="2">The sequence shown here is derived from an EMBL/GenBank/DDBJ whole genome shotgun (WGS) entry which is preliminary data.</text>
</comment>
<reference evidence="2 3" key="1">
    <citation type="submission" date="2020-08" db="EMBL/GenBank/DDBJ databases">
        <title>Genomic Encyclopedia of Type Strains, Phase IV (KMG-IV): sequencing the most valuable type-strain genomes for metagenomic binning, comparative biology and taxonomic classification.</title>
        <authorList>
            <person name="Goeker M."/>
        </authorList>
    </citation>
    <scope>NUCLEOTIDE SEQUENCE [LARGE SCALE GENOMIC DNA]</scope>
    <source>
        <strain evidence="2 3">DSM 28570</strain>
    </source>
</reference>
<feature type="compositionally biased region" description="Basic and acidic residues" evidence="1">
    <location>
        <begin position="1"/>
        <end position="39"/>
    </location>
</feature>
<dbReference type="AlphaFoldDB" id="A0A840URY0"/>
<name>A0A840URY0_9BACT</name>
<organism evidence="2 3">
    <name type="scientific">Desulfoprunum benzoelyticum</name>
    <dbReference type="NCBI Taxonomy" id="1506996"/>
    <lineage>
        <taxon>Bacteria</taxon>
        <taxon>Pseudomonadati</taxon>
        <taxon>Thermodesulfobacteriota</taxon>
        <taxon>Desulfobulbia</taxon>
        <taxon>Desulfobulbales</taxon>
        <taxon>Desulfobulbaceae</taxon>
        <taxon>Desulfoprunum</taxon>
    </lineage>
</organism>
<sequence length="227" mass="25279">MSFFDAIDRLKKTDSTSNHGKSDQPEPEKAHQRAPKEGDECQGEEEIAVSHNITPATGPKKSTDQATKRNRKPERLSFLRPCPICKGRLFIYGSRGGFFCSNCTPHIEGQPVEATGPDRLQSNQGVDSTLPLGFTPQASTRSLGENPENFKAAWPWIKVNMQDLLKAGWTRAALVRRGKLRYPCGNWGVAWFSVWKIEGLVIEIGRNGKIVFTFESCGRKITQAAYP</sequence>
<feature type="region of interest" description="Disordered" evidence="1">
    <location>
        <begin position="1"/>
        <end position="72"/>
    </location>
</feature>
<protein>
    <submittedName>
        <fullName evidence="2">Uncharacterized protein</fullName>
    </submittedName>
</protein>
<accession>A0A840URY0</accession>